<dbReference type="KEGG" id="hgn:E6W36_12935"/>
<dbReference type="InterPro" id="IPR018666">
    <property type="entry name" value="DUF2125"/>
</dbReference>
<dbReference type="EMBL" id="CP039704">
    <property type="protein sequence ID" value="QCI80089.1"/>
    <property type="molecule type" value="Genomic_DNA"/>
</dbReference>
<dbReference type="Proteomes" id="UP000298714">
    <property type="component" value="Chromosome"/>
</dbReference>
<name>A0A4D7BXG9_9SPHN</name>
<accession>A0A4D7BXG9</accession>
<sequence>MSGTTATFDRLEIHGRETAALNRPRGDKSPTGPVFLEFFLRGEGVAFGKGAQPLTLMASLGVTGDPRVKPGAPIVEPWRQAGGTIELYTLQLKQGKDEMASAQATLALNGARRLIGAGTLNSPCPQQALTLVGVPVDAAPPGHHEHPIALPLRLEDGALVLDARQLPISGAPVRNPAQPCPVLRR</sequence>
<keyword evidence="2" id="KW-1185">Reference proteome</keyword>
<gene>
    <name evidence="1" type="ORF">E6W36_12935</name>
</gene>
<reference evidence="2" key="1">
    <citation type="submission" date="2019-04" db="EMBL/GenBank/DDBJ databases">
        <title>Complete genome sequence of Sphingomonas sp. W1-2-3.</title>
        <authorList>
            <person name="Im W.T."/>
        </authorList>
    </citation>
    <scope>NUCLEOTIDE SEQUENCE [LARGE SCALE GENOMIC DNA]</scope>
    <source>
        <strain evidence="2">W1-2-3</strain>
    </source>
</reference>
<organism evidence="1 2">
    <name type="scientific">Hankyongella ginsenosidimutans</name>
    <dbReference type="NCBI Taxonomy" id="1763828"/>
    <lineage>
        <taxon>Bacteria</taxon>
        <taxon>Pseudomonadati</taxon>
        <taxon>Pseudomonadota</taxon>
        <taxon>Alphaproteobacteria</taxon>
        <taxon>Sphingomonadales</taxon>
        <taxon>Sphingomonadaceae</taxon>
        <taxon>Hankyongella</taxon>
    </lineage>
</organism>
<evidence type="ECO:0000313" key="2">
    <source>
        <dbReference type="Proteomes" id="UP000298714"/>
    </source>
</evidence>
<dbReference type="Pfam" id="PF09898">
    <property type="entry name" value="DUF2125"/>
    <property type="match status" value="1"/>
</dbReference>
<dbReference type="AlphaFoldDB" id="A0A4D7BXG9"/>
<protein>
    <submittedName>
        <fullName evidence="1">DUF2125 domain-containing protein</fullName>
    </submittedName>
</protein>
<evidence type="ECO:0000313" key="1">
    <source>
        <dbReference type="EMBL" id="QCI80089.1"/>
    </source>
</evidence>
<proteinExistence type="predicted"/>